<sequence>MVRSTAAPRRGRLSVYDGHSPHGEEGRLSVPGLRARCPSEGMFQPWLLTSPWSSNTWHLRPVVSVKLDGSRFVSPGPCKEVRERSAASVACRPVRCTSTPGCPSSETLRACGPAGPFTPSEGFIHLLTVVHGATRGPQLVLELWSVLVRSLAPSKDLEASAGLVFRQPLMFRDSFLAETSASFYFPVAFSPQICSHSDSGPPLNGPLRVLERLQEFQVPSRHGDRSHYQEVETPVSRWSSIITEASTQQHVTPSSSSQPSFCCNQLKTLL</sequence>
<keyword evidence="3" id="KW-1185">Reference proteome</keyword>
<evidence type="ECO:0000256" key="1">
    <source>
        <dbReference type="SAM" id="MobiDB-lite"/>
    </source>
</evidence>
<reference evidence="2 3" key="1">
    <citation type="submission" date="2019-04" db="EMBL/GenBank/DDBJ databases">
        <title>Chromosome genome assembly for Takifugu flavidus.</title>
        <authorList>
            <person name="Xiao S."/>
        </authorList>
    </citation>
    <scope>NUCLEOTIDE SEQUENCE [LARGE SCALE GENOMIC DNA]</scope>
    <source>
        <strain evidence="2">HTHZ2018</strain>
        <tissue evidence="2">Muscle</tissue>
    </source>
</reference>
<organism evidence="2 3">
    <name type="scientific">Takifugu flavidus</name>
    <name type="common">sansaifugu</name>
    <dbReference type="NCBI Taxonomy" id="433684"/>
    <lineage>
        <taxon>Eukaryota</taxon>
        <taxon>Metazoa</taxon>
        <taxon>Chordata</taxon>
        <taxon>Craniata</taxon>
        <taxon>Vertebrata</taxon>
        <taxon>Euteleostomi</taxon>
        <taxon>Actinopterygii</taxon>
        <taxon>Neopterygii</taxon>
        <taxon>Teleostei</taxon>
        <taxon>Neoteleostei</taxon>
        <taxon>Acanthomorphata</taxon>
        <taxon>Eupercaria</taxon>
        <taxon>Tetraodontiformes</taxon>
        <taxon>Tetradontoidea</taxon>
        <taxon>Tetraodontidae</taxon>
        <taxon>Takifugu</taxon>
    </lineage>
</organism>
<dbReference type="AlphaFoldDB" id="A0A5C6PLD4"/>
<dbReference type="Proteomes" id="UP000324091">
    <property type="component" value="Chromosome 1"/>
</dbReference>
<comment type="caution">
    <text evidence="2">The sequence shown here is derived from an EMBL/GenBank/DDBJ whole genome shotgun (WGS) entry which is preliminary data.</text>
</comment>
<proteinExistence type="predicted"/>
<evidence type="ECO:0000313" key="3">
    <source>
        <dbReference type="Proteomes" id="UP000324091"/>
    </source>
</evidence>
<protein>
    <submittedName>
        <fullName evidence="2">Uncharacterized protein</fullName>
    </submittedName>
</protein>
<name>A0A5C6PLD4_9TELE</name>
<evidence type="ECO:0000313" key="2">
    <source>
        <dbReference type="EMBL" id="TWW80265.1"/>
    </source>
</evidence>
<dbReference type="EMBL" id="RHFK02000001">
    <property type="protein sequence ID" value="TWW80265.1"/>
    <property type="molecule type" value="Genomic_DNA"/>
</dbReference>
<gene>
    <name evidence="2" type="ORF">D4764_01G0000800</name>
</gene>
<accession>A0A5C6PLD4</accession>
<feature type="region of interest" description="Disordered" evidence="1">
    <location>
        <begin position="1"/>
        <end position="31"/>
    </location>
</feature>